<sequence>MFVVRCRGVYQPQVNRSLDFPSIYPAFLEREDHRHNSTGFQLLVELCEVFNRVIRKGRPRHRRGGHLVIDRAAHELRSRRMVSILNRRISQSK</sequence>
<protein>
    <submittedName>
        <fullName evidence="1">Uncharacterized protein</fullName>
    </submittedName>
</protein>
<proteinExistence type="predicted"/>
<evidence type="ECO:0000313" key="1">
    <source>
        <dbReference type="EMBL" id="AKH46864.1"/>
    </source>
</evidence>
<organism evidence="1">
    <name type="scientific">uncultured marine virus</name>
    <dbReference type="NCBI Taxonomy" id="186617"/>
    <lineage>
        <taxon>Viruses</taxon>
        <taxon>environmental samples</taxon>
    </lineage>
</organism>
<dbReference type="EMBL" id="KR029587">
    <property type="protein sequence ID" value="AKH46864.1"/>
    <property type="molecule type" value="Genomic_DNA"/>
</dbReference>
<accession>A0A0F7L2S1</accession>
<reference evidence="1" key="1">
    <citation type="journal article" date="2015" name="Front. Microbiol.">
        <title>Combining genomic sequencing methods to explore viral diversity and reveal potential virus-host interactions.</title>
        <authorList>
            <person name="Chow C.E."/>
            <person name="Winget D.M."/>
            <person name="White R.A.III."/>
            <person name="Hallam S.J."/>
            <person name="Suttle C.A."/>
        </authorList>
    </citation>
    <scope>NUCLEOTIDE SEQUENCE</scope>
    <source>
        <strain evidence="1">Anoxic2_3</strain>
    </source>
</reference>
<name>A0A0F7L2S1_9VIRU</name>
<reference evidence="1" key="2">
    <citation type="submission" date="2015-03" db="EMBL/GenBank/DDBJ databases">
        <authorList>
            <person name="Chow C.-E.T."/>
            <person name="Winget D.M."/>
            <person name="White R.A.III."/>
            <person name="Hallam S.J."/>
            <person name="Suttle C.A."/>
        </authorList>
    </citation>
    <scope>NUCLEOTIDE SEQUENCE</scope>
    <source>
        <strain evidence="1">Anoxic2_3</strain>
    </source>
</reference>